<dbReference type="KEGG" id="lnu:N7U66_15150"/>
<gene>
    <name evidence="2" type="ORF">N7U66_15150</name>
</gene>
<protein>
    <submittedName>
        <fullName evidence="2">Uncharacterized protein</fullName>
    </submittedName>
</protein>
<evidence type="ECO:0000313" key="2">
    <source>
        <dbReference type="EMBL" id="WAC01380.1"/>
    </source>
</evidence>
<name>A0A9E8MW45_9FLAO</name>
<feature type="transmembrane region" description="Helical" evidence="1">
    <location>
        <begin position="28"/>
        <end position="51"/>
    </location>
</feature>
<keyword evidence="1" id="KW-0812">Transmembrane</keyword>
<organism evidence="2 3">
    <name type="scientific">Lacinutrix neustonica</name>
    <dbReference type="NCBI Taxonomy" id="2980107"/>
    <lineage>
        <taxon>Bacteria</taxon>
        <taxon>Pseudomonadati</taxon>
        <taxon>Bacteroidota</taxon>
        <taxon>Flavobacteriia</taxon>
        <taxon>Flavobacteriales</taxon>
        <taxon>Flavobacteriaceae</taxon>
        <taxon>Lacinutrix</taxon>
    </lineage>
</organism>
<sequence>MTGVKNILPFLFDKLLSEVTRRKIEKNILYIAIISFFIHLLVIYLLKFGFIDLPSDPNY</sequence>
<keyword evidence="3" id="KW-1185">Reference proteome</keyword>
<dbReference type="Proteomes" id="UP001164705">
    <property type="component" value="Chromosome"/>
</dbReference>
<dbReference type="RefSeq" id="WP_267675994.1">
    <property type="nucleotide sequence ID" value="NZ_CP113088.1"/>
</dbReference>
<evidence type="ECO:0000313" key="3">
    <source>
        <dbReference type="Proteomes" id="UP001164705"/>
    </source>
</evidence>
<dbReference type="EMBL" id="CP113088">
    <property type="protein sequence ID" value="WAC01380.1"/>
    <property type="molecule type" value="Genomic_DNA"/>
</dbReference>
<keyword evidence="1" id="KW-0472">Membrane</keyword>
<dbReference type="AlphaFoldDB" id="A0A9E8MW45"/>
<evidence type="ECO:0000256" key="1">
    <source>
        <dbReference type="SAM" id="Phobius"/>
    </source>
</evidence>
<accession>A0A9E8MW45</accession>
<keyword evidence="1" id="KW-1133">Transmembrane helix</keyword>
<proteinExistence type="predicted"/>
<reference evidence="2" key="1">
    <citation type="submission" date="2022-11" db="EMBL/GenBank/DDBJ databases">
        <title>Lacinutrix neustonica HL-RS19T sp. nov., isolated from the surface microlayer sample of brackish Lake Shihwa.</title>
        <authorList>
            <person name="Choi J.Y."/>
            <person name="Hwang C.Y."/>
        </authorList>
    </citation>
    <scope>NUCLEOTIDE SEQUENCE</scope>
    <source>
        <strain evidence="2">HL-RS19</strain>
    </source>
</reference>